<dbReference type="Proteomes" id="UP000242301">
    <property type="component" value="Unassembled WGS sequence"/>
</dbReference>
<dbReference type="Pfam" id="PF00533">
    <property type="entry name" value="BRCT"/>
    <property type="match status" value="1"/>
</dbReference>
<dbReference type="PROSITE" id="PS50172">
    <property type="entry name" value="BRCT"/>
    <property type="match status" value="1"/>
</dbReference>
<dbReference type="HAMAP" id="MF_01588">
    <property type="entry name" value="DNA_ligase_A"/>
    <property type="match status" value="1"/>
</dbReference>
<dbReference type="GO" id="GO:0006260">
    <property type="term" value="P:DNA replication"/>
    <property type="evidence" value="ECO:0007669"/>
    <property type="project" value="UniProtKB-KW"/>
</dbReference>
<comment type="similarity">
    <text evidence="13 14">Belongs to the NAD-dependent DNA ligase family. LigA subfamily.</text>
</comment>
<evidence type="ECO:0000256" key="11">
    <source>
        <dbReference type="ARBA" id="ARBA00023204"/>
    </source>
</evidence>
<evidence type="ECO:0000259" key="15">
    <source>
        <dbReference type="PROSITE" id="PS50172"/>
    </source>
</evidence>
<evidence type="ECO:0000256" key="6">
    <source>
        <dbReference type="ARBA" id="ARBA00022723"/>
    </source>
</evidence>
<dbReference type="SUPFAM" id="SSF52113">
    <property type="entry name" value="BRCT domain"/>
    <property type="match status" value="1"/>
</dbReference>
<dbReference type="Gene3D" id="3.40.50.10190">
    <property type="entry name" value="BRCT domain"/>
    <property type="match status" value="1"/>
</dbReference>
<keyword evidence="5 14" id="KW-0235">DNA replication</keyword>
<evidence type="ECO:0000256" key="8">
    <source>
        <dbReference type="ARBA" id="ARBA00022833"/>
    </source>
</evidence>
<evidence type="ECO:0000256" key="2">
    <source>
        <dbReference type="ARBA" id="ARBA00012722"/>
    </source>
</evidence>
<dbReference type="Gene3D" id="6.20.10.30">
    <property type="match status" value="1"/>
</dbReference>
<keyword evidence="6 14" id="KW-0479">Metal-binding</keyword>
<evidence type="ECO:0000256" key="7">
    <source>
        <dbReference type="ARBA" id="ARBA00022763"/>
    </source>
</evidence>
<dbReference type="InterPro" id="IPR013840">
    <property type="entry name" value="DNAligase_N"/>
</dbReference>
<sequence>MIKKQKYINKIRKKIHHHNYLYHILDDPEISDDKYDELFKNLNLFEEKYPELITTDSPTKTIGAPIQSRLNTIYHKTPMLSLNNIFNDKEYFNFNKRLKNILKTQKEITFCCELKLDGLAVNLLYKNSKLVQATTRGNGFLGEDVTENVKTIRNIPIILIGDDIPTLIEIRGEVFIQKNKFEDLNKEAVKNNTKIFSNTRNAAAGSLRQINPKITAKRKLDFYCYGVGLIEGKILPDSHFDRLIRLKSWGIPINNYSKLITGPESVLNFCHKIEENRNQFNFDIDGVVIKINSICFQEKLGCSSKAPRWAVAFKYNSKEQSTLLKKIDFQVGRTGAITPVARLKPIQIDGVTISNATLHNADEIKRLNLHIGDTVIVRRSGNVIPQIVKIIINKRPLNSREIIFPDNCPICGSSIKRVKNESISRCIGSLTCKAQRKEILKHFVSRNALNVKGIGNKIIEQLVEMEIVKTPSDLYLLSIDTLLTLDGIKKKLAEYIINSLEKSKKTTLAKFIYSLGIPDVGETTSINLALHFNTLKDIMTANEVLLKAVYNIGDAVAKNIINFFAKKNNQIMINNLIYKSGIYWNQCKSSNKINSNNLFTNKIVVLTGSIESITRYQVKDKLIELNAKVSEKISKKTDILITGKNASINKLKLAKTFNIKIISEYELINFLKFKKP</sequence>
<dbReference type="SUPFAM" id="SSF47781">
    <property type="entry name" value="RuvA domain 2-like"/>
    <property type="match status" value="1"/>
</dbReference>
<feature type="binding site" evidence="14">
    <location>
        <position position="411"/>
    </location>
    <ligand>
        <name>Zn(2+)</name>
        <dbReference type="ChEBI" id="CHEBI:29105"/>
    </ligand>
</feature>
<evidence type="ECO:0000256" key="4">
    <source>
        <dbReference type="ARBA" id="ARBA00022598"/>
    </source>
</evidence>
<evidence type="ECO:0000256" key="10">
    <source>
        <dbReference type="ARBA" id="ARBA00023027"/>
    </source>
</evidence>
<gene>
    <name evidence="14 16" type="primary">ligA</name>
    <name evidence="16" type="ORF">SOFFGTOCOR_0099</name>
</gene>
<evidence type="ECO:0000256" key="9">
    <source>
        <dbReference type="ARBA" id="ARBA00022842"/>
    </source>
</evidence>
<evidence type="ECO:0000256" key="12">
    <source>
        <dbReference type="ARBA" id="ARBA00034005"/>
    </source>
</evidence>
<accession>A0A0M6W6N8</accession>
<dbReference type="Gene3D" id="1.10.287.610">
    <property type="entry name" value="Helix hairpin bin"/>
    <property type="match status" value="1"/>
</dbReference>
<feature type="binding site" evidence="14">
    <location>
        <position position="290"/>
    </location>
    <ligand>
        <name>NAD(+)</name>
        <dbReference type="ChEBI" id="CHEBI:57540"/>
    </ligand>
</feature>
<dbReference type="PROSITE" id="PS01056">
    <property type="entry name" value="DNA_LIGASE_N2"/>
    <property type="match status" value="1"/>
</dbReference>
<dbReference type="STRING" id="1715285.SOFFGTOCOR_0099"/>
<reference evidence="17" key="1">
    <citation type="submission" date="2015-05" db="EMBL/GenBank/DDBJ databases">
        <authorList>
            <person name="Manzano-Marin A."/>
        </authorList>
    </citation>
    <scope>NUCLEOTIDE SEQUENCE [LARGE SCALE GENOMIC DNA]</scope>
    <source>
        <strain evidence="17">officinalis</strain>
    </source>
</reference>
<dbReference type="FunFam" id="2.40.50.140:FF:000012">
    <property type="entry name" value="DNA ligase"/>
    <property type="match status" value="1"/>
</dbReference>
<feature type="binding site" evidence="14">
    <location>
        <begin position="81"/>
        <end position="82"/>
    </location>
    <ligand>
        <name>NAD(+)</name>
        <dbReference type="ChEBI" id="CHEBI:57540"/>
    </ligand>
</feature>
<keyword evidence="10 14" id="KW-0520">NAD</keyword>
<evidence type="ECO:0000313" key="17">
    <source>
        <dbReference type="Proteomes" id="UP000242301"/>
    </source>
</evidence>
<evidence type="ECO:0000256" key="1">
    <source>
        <dbReference type="ARBA" id="ARBA00004067"/>
    </source>
</evidence>
<feature type="binding site" evidence="14">
    <location>
        <position position="113"/>
    </location>
    <ligand>
        <name>NAD(+)</name>
        <dbReference type="ChEBI" id="CHEBI:57540"/>
    </ligand>
</feature>
<keyword evidence="7 14" id="KW-0227">DNA damage</keyword>
<evidence type="ECO:0000256" key="14">
    <source>
        <dbReference type="HAMAP-Rule" id="MF_01588"/>
    </source>
</evidence>
<dbReference type="InterPro" id="IPR013839">
    <property type="entry name" value="DNAligase_adenylation"/>
</dbReference>
<dbReference type="InterPro" id="IPR012340">
    <property type="entry name" value="NA-bd_OB-fold"/>
</dbReference>
<dbReference type="FunFam" id="1.10.150.20:FF:000007">
    <property type="entry name" value="DNA ligase"/>
    <property type="match status" value="1"/>
</dbReference>
<feature type="binding site" evidence="14">
    <location>
        <position position="432"/>
    </location>
    <ligand>
        <name>Zn(2+)</name>
        <dbReference type="ChEBI" id="CHEBI:29105"/>
    </ligand>
</feature>
<dbReference type="GO" id="GO:0006281">
    <property type="term" value="P:DNA repair"/>
    <property type="evidence" value="ECO:0007669"/>
    <property type="project" value="UniProtKB-KW"/>
</dbReference>
<keyword evidence="11 14" id="KW-0234">DNA repair</keyword>
<dbReference type="EMBL" id="CVRF01000001">
    <property type="protein sequence ID" value="CRK85544.1"/>
    <property type="molecule type" value="Genomic_DNA"/>
</dbReference>
<comment type="caution">
    <text evidence="14">Lacks conserved residue(s) required for the propagation of feature annotation.</text>
</comment>
<dbReference type="Gene3D" id="1.10.150.20">
    <property type="entry name" value="5' to 3' exonuclease, C-terminal subdomain"/>
    <property type="match status" value="2"/>
</dbReference>
<dbReference type="SUPFAM" id="SSF50249">
    <property type="entry name" value="Nucleic acid-binding proteins"/>
    <property type="match status" value="1"/>
</dbReference>
<name>A0A0M6W6N8_9GAMM</name>
<dbReference type="InterPro" id="IPR036420">
    <property type="entry name" value="BRCT_dom_sf"/>
</dbReference>
<evidence type="ECO:0000256" key="5">
    <source>
        <dbReference type="ARBA" id="ARBA00022705"/>
    </source>
</evidence>
<keyword evidence="8 14" id="KW-0862">Zinc</keyword>
<dbReference type="Pfam" id="PF14520">
    <property type="entry name" value="HHH_5"/>
    <property type="match status" value="1"/>
</dbReference>
<dbReference type="PANTHER" id="PTHR23389">
    <property type="entry name" value="CHROMOSOME TRANSMISSION FIDELITY FACTOR 18"/>
    <property type="match status" value="1"/>
</dbReference>
<organism evidence="16 17">
    <name type="scientific">Candidatus Providencia siddallii</name>
    <dbReference type="NCBI Taxonomy" id="1715285"/>
    <lineage>
        <taxon>Bacteria</taxon>
        <taxon>Pseudomonadati</taxon>
        <taxon>Pseudomonadota</taxon>
        <taxon>Gammaproteobacteria</taxon>
        <taxon>Enterobacterales</taxon>
        <taxon>Morganellaceae</taxon>
        <taxon>Providencia</taxon>
    </lineage>
</organism>
<dbReference type="Pfam" id="PF01653">
    <property type="entry name" value="DNA_ligase_aden"/>
    <property type="match status" value="1"/>
</dbReference>
<feature type="binding site" evidence="14">
    <location>
        <position position="136"/>
    </location>
    <ligand>
        <name>NAD(+)</name>
        <dbReference type="ChEBI" id="CHEBI:57540"/>
    </ligand>
</feature>
<keyword evidence="9 14" id="KW-0460">Magnesium</keyword>
<dbReference type="FunFam" id="3.30.470.30:FF:000001">
    <property type="entry name" value="DNA ligase"/>
    <property type="match status" value="1"/>
</dbReference>
<dbReference type="GO" id="GO:0003677">
    <property type="term" value="F:DNA binding"/>
    <property type="evidence" value="ECO:0007669"/>
    <property type="project" value="InterPro"/>
</dbReference>
<comment type="catalytic activity">
    <reaction evidence="12 14">
        <text>NAD(+) + (deoxyribonucleotide)n-3'-hydroxyl + 5'-phospho-(deoxyribonucleotide)m = (deoxyribonucleotide)n+m + AMP + beta-nicotinamide D-nucleotide.</text>
        <dbReference type="EC" id="6.5.1.2"/>
    </reaction>
</comment>
<dbReference type="Gene3D" id="2.40.50.140">
    <property type="entry name" value="Nucleic acid-binding proteins"/>
    <property type="match status" value="1"/>
</dbReference>
<comment type="function">
    <text evidence="1 14">DNA ligase that catalyzes the formation of phosphodiester linkages between 5'-phosphoryl and 3'-hydroxyl groups in double-stranded DNA using NAD as a coenzyme and as the energy source for the reaction. It is essential for DNA replication and repair of damaged DNA.</text>
</comment>
<dbReference type="InterPro" id="IPR004149">
    <property type="entry name" value="Znf_DNAligase_C4"/>
</dbReference>
<proteinExistence type="inferred from homology"/>
<dbReference type="InterPro" id="IPR001357">
    <property type="entry name" value="BRCT_dom"/>
</dbReference>
<dbReference type="SMART" id="SM00532">
    <property type="entry name" value="LIGANc"/>
    <property type="match status" value="1"/>
</dbReference>
<feature type="binding site" evidence="14">
    <location>
        <position position="314"/>
    </location>
    <ligand>
        <name>NAD(+)</name>
        <dbReference type="ChEBI" id="CHEBI:57540"/>
    </ligand>
</feature>
<dbReference type="Pfam" id="PF03120">
    <property type="entry name" value="OB_DNA_ligase"/>
    <property type="match status" value="1"/>
</dbReference>
<evidence type="ECO:0000313" key="16">
    <source>
        <dbReference type="EMBL" id="CRK85544.1"/>
    </source>
</evidence>
<keyword evidence="14" id="KW-0464">Manganese</keyword>
<dbReference type="SMART" id="SM00278">
    <property type="entry name" value="HhH1"/>
    <property type="match status" value="3"/>
</dbReference>
<dbReference type="InterPro" id="IPR010994">
    <property type="entry name" value="RuvA_2-like"/>
</dbReference>
<dbReference type="InterPro" id="IPR033136">
    <property type="entry name" value="DNA_ligase_CS"/>
</dbReference>
<dbReference type="EC" id="6.5.1.2" evidence="2 14"/>
<dbReference type="CDD" id="cd17748">
    <property type="entry name" value="BRCT_DNA_ligase_like"/>
    <property type="match status" value="1"/>
</dbReference>
<keyword evidence="17" id="KW-1185">Reference proteome</keyword>
<dbReference type="InterPro" id="IPR001679">
    <property type="entry name" value="DNA_ligase"/>
</dbReference>
<evidence type="ECO:0000256" key="13">
    <source>
        <dbReference type="ARBA" id="ARBA00060881"/>
    </source>
</evidence>
<dbReference type="NCBIfam" id="TIGR00575">
    <property type="entry name" value="dnlj"/>
    <property type="match status" value="1"/>
</dbReference>
<feature type="binding site" evidence="14">
    <location>
        <begin position="32"/>
        <end position="36"/>
    </location>
    <ligand>
        <name>NAD(+)</name>
        <dbReference type="ChEBI" id="CHEBI:57540"/>
    </ligand>
</feature>
<comment type="cofactor">
    <cofactor evidence="14">
        <name>Mg(2+)</name>
        <dbReference type="ChEBI" id="CHEBI:18420"/>
    </cofactor>
    <cofactor evidence="14">
        <name>Mn(2+)</name>
        <dbReference type="ChEBI" id="CHEBI:29035"/>
    </cofactor>
</comment>
<feature type="binding site" evidence="14">
    <location>
        <position position="173"/>
    </location>
    <ligand>
        <name>NAD(+)</name>
        <dbReference type="ChEBI" id="CHEBI:57540"/>
    </ligand>
</feature>
<feature type="domain" description="BRCT" evidence="15">
    <location>
        <begin position="594"/>
        <end position="676"/>
    </location>
</feature>
<evidence type="ECO:0000256" key="3">
    <source>
        <dbReference type="ARBA" id="ARBA00013308"/>
    </source>
</evidence>
<dbReference type="GO" id="GO:0003911">
    <property type="term" value="F:DNA ligase (NAD+) activity"/>
    <property type="evidence" value="ECO:0007669"/>
    <property type="project" value="UniProtKB-UniRule"/>
</dbReference>
<dbReference type="AlphaFoldDB" id="A0A0M6W6N8"/>
<dbReference type="PANTHER" id="PTHR23389:SF9">
    <property type="entry name" value="DNA LIGASE"/>
    <property type="match status" value="1"/>
</dbReference>
<dbReference type="Pfam" id="PF12826">
    <property type="entry name" value="HHH_2"/>
    <property type="match status" value="1"/>
</dbReference>
<keyword evidence="4 14" id="KW-0436">Ligase</keyword>
<dbReference type="PIRSF" id="PIRSF001604">
    <property type="entry name" value="LigA"/>
    <property type="match status" value="1"/>
</dbReference>
<dbReference type="InterPro" id="IPR004150">
    <property type="entry name" value="NAD_DNA_ligase_OB"/>
</dbReference>
<protein>
    <recommendedName>
        <fullName evidence="3 14">DNA ligase</fullName>
        <ecNumber evidence="2 14">6.5.1.2</ecNumber>
    </recommendedName>
    <alternativeName>
        <fullName evidence="14">Polydeoxyribonucleotide synthase [NAD(+)]</fullName>
    </alternativeName>
</protein>
<dbReference type="InterPro" id="IPR003583">
    <property type="entry name" value="Hlx-hairpin-Hlx_DNA-bd_motif"/>
</dbReference>
<dbReference type="GO" id="GO:0005829">
    <property type="term" value="C:cytosol"/>
    <property type="evidence" value="ECO:0007669"/>
    <property type="project" value="TreeGrafter"/>
</dbReference>
<dbReference type="Pfam" id="PF03119">
    <property type="entry name" value="DNA_ligase_ZBD"/>
    <property type="match status" value="1"/>
</dbReference>
<dbReference type="NCBIfam" id="NF005932">
    <property type="entry name" value="PRK07956.1"/>
    <property type="match status" value="1"/>
</dbReference>
<dbReference type="SUPFAM" id="SSF56091">
    <property type="entry name" value="DNA ligase/mRNA capping enzyme, catalytic domain"/>
    <property type="match status" value="1"/>
</dbReference>
<dbReference type="GO" id="GO:0046872">
    <property type="term" value="F:metal ion binding"/>
    <property type="evidence" value="ECO:0007669"/>
    <property type="project" value="UniProtKB-KW"/>
</dbReference>
<feature type="binding site" evidence="14">
    <location>
        <position position="408"/>
    </location>
    <ligand>
        <name>Zn(2+)</name>
        <dbReference type="ChEBI" id="CHEBI:29105"/>
    </ligand>
</feature>
<dbReference type="CDD" id="cd00114">
    <property type="entry name" value="LIGANc"/>
    <property type="match status" value="1"/>
</dbReference>
<dbReference type="InterPro" id="IPR041663">
    <property type="entry name" value="DisA/LigA_HHH"/>
</dbReference>
<dbReference type="Gene3D" id="3.30.470.30">
    <property type="entry name" value="DNA ligase/mRNA capping enzyme"/>
    <property type="match status" value="1"/>
</dbReference>
<feature type="active site" description="N6-AMP-lysine intermediate" evidence="14">
    <location>
        <position position="115"/>
    </location>
</feature>
<dbReference type="SMART" id="SM00292">
    <property type="entry name" value="BRCT"/>
    <property type="match status" value="1"/>
</dbReference>